<dbReference type="SUPFAM" id="SSF48403">
    <property type="entry name" value="Ankyrin repeat"/>
    <property type="match status" value="1"/>
</dbReference>
<keyword evidence="1" id="KW-0677">Repeat</keyword>
<evidence type="ECO:0000313" key="5">
    <source>
        <dbReference type="Proteomes" id="UP000770015"/>
    </source>
</evidence>
<dbReference type="InterPro" id="IPR051070">
    <property type="entry name" value="NF-kappa-B_inhibitor"/>
</dbReference>
<dbReference type="PROSITE" id="PS50088">
    <property type="entry name" value="ANK_REPEAT"/>
    <property type="match status" value="1"/>
</dbReference>
<dbReference type="Pfam" id="PF12796">
    <property type="entry name" value="Ank_2"/>
    <property type="match status" value="1"/>
</dbReference>
<comment type="caution">
    <text evidence="4">The sequence shown here is derived from an EMBL/GenBank/DDBJ whole genome shotgun (WGS) entry which is preliminary data.</text>
</comment>
<reference evidence="4" key="1">
    <citation type="journal article" date="2021" name="Nat. Commun.">
        <title>Genetic determinants of endophytism in the Arabidopsis root mycobiome.</title>
        <authorList>
            <person name="Mesny F."/>
            <person name="Miyauchi S."/>
            <person name="Thiergart T."/>
            <person name="Pickel B."/>
            <person name="Atanasova L."/>
            <person name="Karlsson M."/>
            <person name="Huettel B."/>
            <person name="Barry K.W."/>
            <person name="Haridas S."/>
            <person name="Chen C."/>
            <person name="Bauer D."/>
            <person name="Andreopoulos W."/>
            <person name="Pangilinan J."/>
            <person name="LaButti K."/>
            <person name="Riley R."/>
            <person name="Lipzen A."/>
            <person name="Clum A."/>
            <person name="Drula E."/>
            <person name="Henrissat B."/>
            <person name="Kohler A."/>
            <person name="Grigoriev I.V."/>
            <person name="Martin F.M."/>
            <person name="Hacquard S."/>
        </authorList>
    </citation>
    <scope>NUCLEOTIDE SEQUENCE</scope>
    <source>
        <strain evidence="4">MPI-SDFR-AT-0117</strain>
    </source>
</reference>
<dbReference type="EMBL" id="JAGSXJ010000022">
    <property type="protein sequence ID" value="KAH6677835.1"/>
    <property type="molecule type" value="Genomic_DNA"/>
</dbReference>
<gene>
    <name evidence="4" type="ORF">F5X68DRAFT_213303</name>
</gene>
<accession>A0A9P8V5D7</accession>
<keyword evidence="5" id="KW-1185">Reference proteome</keyword>
<evidence type="ECO:0000313" key="4">
    <source>
        <dbReference type="EMBL" id="KAH6677835.1"/>
    </source>
</evidence>
<dbReference type="InterPro" id="IPR036770">
    <property type="entry name" value="Ankyrin_rpt-contain_sf"/>
</dbReference>
<organism evidence="4 5">
    <name type="scientific">Plectosphaerella plurivora</name>
    <dbReference type="NCBI Taxonomy" id="936078"/>
    <lineage>
        <taxon>Eukaryota</taxon>
        <taxon>Fungi</taxon>
        <taxon>Dikarya</taxon>
        <taxon>Ascomycota</taxon>
        <taxon>Pezizomycotina</taxon>
        <taxon>Sordariomycetes</taxon>
        <taxon>Hypocreomycetidae</taxon>
        <taxon>Glomerellales</taxon>
        <taxon>Plectosphaerellaceae</taxon>
        <taxon>Plectosphaerella</taxon>
    </lineage>
</organism>
<keyword evidence="2 3" id="KW-0040">ANK repeat</keyword>
<protein>
    <recommendedName>
        <fullName evidence="6">Ankyrin repeat protein</fullName>
    </recommendedName>
</protein>
<sequence length="93" mass="10346">MTGPSIVKLLLEHGADVHTRYLQGKTPLMLAVSGQDSIDVIMMLLEMGARVGDRDKNGHNAIWHARQGQPTRERRQTIAILEKTLEWENGEGG</sequence>
<evidence type="ECO:0008006" key="6">
    <source>
        <dbReference type="Google" id="ProtNLM"/>
    </source>
</evidence>
<dbReference type="PROSITE" id="PS50297">
    <property type="entry name" value="ANK_REP_REGION"/>
    <property type="match status" value="1"/>
</dbReference>
<dbReference type="InterPro" id="IPR002110">
    <property type="entry name" value="Ankyrin_rpt"/>
</dbReference>
<dbReference type="Proteomes" id="UP000770015">
    <property type="component" value="Unassembled WGS sequence"/>
</dbReference>
<dbReference type="PANTHER" id="PTHR46680">
    <property type="entry name" value="NF-KAPPA-B INHIBITOR ALPHA"/>
    <property type="match status" value="1"/>
</dbReference>
<evidence type="ECO:0000256" key="2">
    <source>
        <dbReference type="ARBA" id="ARBA00023043"/>
    </source>
</evidence>
<proteinExistence type="predicted"/>
<name>A0A9P8V5D7_9PEZI</name>
<dbReference type="AlphaFoldDB" id="A0A9P8V5D7"/>
<dbReference type="Gene3D" id="1.25.40.20">
    <property type="entry name" value="Ankyrin repeat-containing domain"/>
    <property type="match status" value="1"/>
</dbReference>
<evidence type="ECO:0000256" key="3">
    <source>
        <dbReference type="PROSITE-ProRule" id="PRU00023"/>
    </source>
</evidence>
<dbReference type="PANTHER" id="PTHR46680:SF3">
    <property type="entry name" value="NF-KAPPA-B INHIBITOR CACTUS"/>
    <property type="match status" value="1"/>
</dbReference>
<evidence type="ECO:0000256" key="1">
    <source>
        <dbReference type="ARBA" id="ARBA00022737"/>
    </source>
</evidence>
<dbReference type="OrthoDB" id="341259at2759"/>
<feature type="repeat" description="ANK" evidence="3">
    <location>
        <begin position="23"/>
        <end position="56"/>
    </location>
</feature>